<organism evidence="4 5">
    <name type="scientific">Wickerhamomyces anomalus (strain ATCC 58044 / CBS 1984 / NCYC 433 / NRRL Y-366-8)</name>
    <name type="common">Yeast</name>
    <name type="synonym">Hansenula anomala</name>
    <dbReference type="NCBI Taxonomy" id="683960"/>
    <lineage>
        <taxon>Eukaryota</taxon>
        <taxon>Fungi</taxon>
        <taxon>Dikarya</taxon>
        <taxon>Ascomycota</taxon>
        <taxon>Saccharomycotina</taxon>
        <taxon>Saccharomycetes</taxon>
        <taxon>Phaffomycetales</taxon>
        <taxon>Wickerhamomycetaceae</taxon>
        <taxon>Wickerhamomyces</taxon>
    </lineage>
</organism>
<evidence type="ECO:0000313" key="5">
    <source>
        <dbReference type="Proteomes" id="UP000094112"/>
    </source>
</evidence>
<dbReference type="GO" id="GO:0003824">
    <property type="term" value="F:catalytic activity"/>
    <property type="evidence" value="ECO:0007669"/>
    <property type="project" value="InterPro"/>
</dbReference>
<comment type="similarity">
    <text evidence="1">Belongs to the class-I pyridoxal-phosphate-dependent aminotransferase family.</text>
</comment>
<keyword evidence="5" id="KW-1185">Reference proteome</keyword>
<dbReference type="RefSeq" id="XP_019039968.1">
    <property type="nucleotide sequence ID" value="XM_019181506.1"/>
</dbReference>
<dbReference type="OrthoDB" id="7042322at2759"/>
<reference evidence="4 5" key="1">
    <citation type="journal article" date="2016" name="Proc. Natl. Acad. Sci. U.S.A.">
        <title>Comparative genomics of biotechnologically important yeasts.</title>
        <authorList>
            <person name="Riley R."/>
            <person name="Haridas S."/>
            <person name="Wolfe K.H."/>
            <person name="Lopes M.R."/>
            <person name="Hittinger C.T."/>
            <person name="Goeker M."/>
            <person name="Salamov A.A."/>
            <person name="Wisecaver J.H."/>
            <person name="Long T.M."/>
            <person name="Calvey C.H."/>
            <person name="Aerts A.L."/>
            <person name="Barry K.W."/>
            <person name="Choi C."/>
            <person name="Clum A."/>
            <person name="Coughlan A.Y."/>
            <person name="Deshpande S."/>
            <person name="Douglass A.P."/>
            <person name="Hanson S.J."/>
            <person name="Klenk H.-P."/>
            <person name="LaButti K.M."/>
            <person name="Lapidus A."/>
            <person name="Lindquist E.A."/>
            <person name="Lipzen A.M."/>
            <person name="Meier-Kolthoff J.P."/>
            <person name="Ohm R.A."/>
            <person name="Otillar R.P."/>
            <person name="Pangilinan J.L."/>
            <person name="Peng Y."/>
            <person name="Rokas A."/>
            <person name="Rosa C.A."/>
            <person name="Scheuner C."/>
            <person name="Sibirny A.A."/>
            <person name="Slot J.C."/>
            <person name="Stielow J.B."/>
            <person name="Sun H."/>
            <person name="Kurtzman C.P."/>
            <person name="Blackwell M."/>
            <person name="Grigoriev I.V."/>
            <person name="Jeffries T.W."/>
        </authorList>
    </citation>
    <scope>NUCLEOTIDE SEQUENCE [LARGE SCALE GENOMIC DNA]</scope>
    <source>
        <strain evidence="5">ATCC 58044 / CBS 1984 / NCYC 433 / NRRL Y-366-8</strain>
    </source>
</reference>
<keyword evidence="2" id="KW-0663">Pyridoxal phosphate</keyword>
<dbReference type="InterPro" id="IPR015421">
    <property type="entry name" value="PyrdxlP-dep_Trfase_major"/>
</dbReference>
<dbReference type="Gene3D" id="3.40.640.10">
    <property type="entry name" value="Type I PLP-dependent aspartate aminotransferase-like (Major domain)"/>
    <property type="match status" value="1"/>
</dbReference>
<dbReference type="InterPro" id="IPR004838">
    <property type="entry name" value="NHTrfase_class1_PyrdxlP-BS"/>
</dbReference>
<dbReference type="Proteomes" id="UP000094112">
    <property type="component" value="Unassembled WGS sequence"/>
</dbReference>
<evidence type="ECO:0000256" key="2">
    <source>
        <dbReference type="ARBA" id="ARBA00022898"/>
    </source>
</evidence>
<dbReference type="AlphaFoldDB" id="A0A1E3P5N9"/>
<dbReference type="SUPFAM" id="SSF53383">
    <property type="entry name" value="PLP-dependent transferases"/>
    <property type="match status" value="1"/>
</dbReference>
<dbReference type="PANTHER" id="PTHR43510">
    <property type="entry name" value="AMINOTRANSFERASE FUNCTION, HYPOTHETICAL (EUROFUNG)"/>
    <property type="match status" value="1"/>
</dbReference>
<accession>A0A1E3P5N9</accession>
<proteinExistence type="inferred from homology"/>
<gene>
    <name evidence="4" type="ORF">WICANDRAFT_28570</name>
</gene>
<dbReference type="PROSITE" id="PS00105">
    <property type="entry name" value="AA_TRANSFER_CLASS_1"/>
    <property type="match status" value="1"/>
</dbReference>
<dbReference type="PANTHER" id="PTHR43510:SF1">
    <property type="entry name" value="AMINOTRANSFERASE FUNCTION, HYPOTHETICAL (EUROFUNG)"/>
    <property type="match status" value="1"/>
</dbReference>
<evidence type="ECO:0000259" key="3">
    <source>
        <dbReference type="Pfam" id="PF00155"/>
    </source>
</evidence>
<protein>
    <recommendedName>
        <fullName evidence="3">Aminotransferase class I/classII large domain-containing protein</fullName>
    </recommendedName>
</protein>
<feature type="domain" description="Aminotransferase class I/classII large" evidence="3">
    <location>
        <begin position="54"/>
        <end position="361"/>
    </location>
</feature>
<dbReference type="InterPro" id="IPR015422">
    <property type="entry name" value="PyrdxlP-dep_Trfase_small"/>
</dbReference>
<dbReference type="GeneID" id="30198752"/>
<dbReference type="GO" id="GO:0030170">
    <property type="term" value="F:pyridoxal phosphate binding"/>
    <property type="evidence" value="ECO:0007669"/>
    <property type="project" value="InterPro"/>
</dbReference>
<dbReference type="CDD" id="cd00609">
    <property type="entry name" value="AAT_like"/>
    <property type="match status" value="1"/>
</dbReference>
<dbReference type="EMBL" id="KV454209">
    <property type="protein sequence ID" value="ODQ60761.1"/>
    <property type="molecule type" value="Genomic_DNA"/>
</dbReference>
<dbReference type="STRING" id="683960.A0A1E3P5N9"/>
<dbReference type="Pfam" id="PF00155">
    <property type="entry name" value="Aminotran_1_2"/>
    <property type="match status" value="1"/>
</dbReference>
<name>A0A1E3P5N9_WICAA</name>
<dbReference type="Gene3D" id="3.90.1150.10">
    <property type="entry name" value="Aspartate Aminotransferase, domain 1"/>
    <property type="match status" value="1"/>
</dbReference>
<dbReference type="InterPro" id="IPR004839">
    <property type="entry name" value="Aminotransferase_I/II_large"/>
</dbReference>
<sequence length="370" mass="41178">MVFQNPFKVEQYMDEHETNITYNLGETCCHSLSLKDIEQLSGNPPPLDKIDSIRLTYGAIRGTDDLKNGISSLYDNIGLDDIVVTNGAIGANFLTIYSLIDSTDHVIVVDPTYEQLKSVPTIFKGEVSLLPLKSEEGWIPSVDTLKSLIKPNTKLIIINNPNNPSGQYIQTSILEKIVNVAKENDAYLLCDEVYRPLFHGVSKPKSIVELYEKGISTGSCSKAFSAAGIRLGWIASKDKDFINACFLRRDYNTISISMIDDIIGTYILLNKDAILKRNHELCAQNIKIIEDFVHRNSTKVSWVKPNSGATCFIKLHTVENTYDFCSNLAVQHSTLIVPGEVFDHPGYIRIGFGNSSKELVEGLKILEALI</sequence>
<evidence type="ECO:0000313" key="4">
    <source>
        <dbReference type="EMBL" id="ODQ60761.1"/>
    </source>
</evidence>
<dbReference type="InterPro" id="IPR015424">
    <property type="entry name" value="PyrdxlP-dep_Trfase"/>
</dbReference>
<evidence type="ECO:0000256" key="1">
    <source>
        <dbReference type="ARBA" id="ARBA00007441"/>
    </source>
</evidence>